<keyword evidence="2" id="KW-1185">Reference proteome</keyword>
<evidence type="ECO:0000313" key="1">
    <source>
        <dbReference type="EMBL" id="WLG86430.1"/>
    </source>
</evidence>
<organism evidence="1 2">
    <name type="scientific">Pseudomonas cucumis</name>
    <dbReference type="NCBI Taxonomy" id="2954082"/>
    <lineage>
        <taxon>Bacteria</taxon>
        <taxon>Pseudomonadati</taxon>
        <taxon>Pseudomonadota</taxon>
        <taxon>Gammaproteobacteria</taxon>
        <taxon>Pseudomonadales</taxon>
        <taxon>Pseudomonadaceae</taxon>
        <taxon>Pseudomonas</taxon>
    </lineage>
</organism>
<evidence type="ECO:0000313" key="2">
    <source>
        <dbReference type="Proteomes" id="UP001239418"/>
    </source>
</evidence>
<dbReference type="RefSeq" id="WP_305448747.1">
    <property type="nucleotide sequence ID" value="NZ_CP117454.1"/>
</dbReference>
<proteinExistence type="predicted"/>
<dbReference type="EMBL" id="CP117454">
    <property type="protein sequence ID" value="WLG86430.1"/>
    <property type="molecule type" value="Genomic_DNA"/>
</dbReference>
<evidence type="ECO:0008006" key="3">
    <source>
        <dbReference type="Google" id="ProtNLM"/>
    </source>
</evidence>
<gene>
    <name evidence="1" type="ORF">PSH97_07885</name>
</gene>
<protein>
    <recommendedName>
        <fullName evidence="3">Chaperone modulatory protein CbpM</fullName>
    </recommendedName>
</protein>
<dbReference type="Proteomes" id="UP001239418">
    <property type="component" value="Chromosome"/>
</dbReference>
<name>A0ABY9F0H7_9PSED</name>
<accession>A0ABY9F0H7</accession>
<sequence length="89" mass="10099">MSQAIAFVFGAEQCASLFRLGRDVEGAVAMVELFGQCMSTFDGAQAPVRQQWAQTLMTMLDCQERQDWLSLADYLEYEVVALLKRVEER</sequence>
<reference evidence="1 2" key="1">
    <citation type="submission" date="2023-02" db="EMBL/GenBank/DDBJ databases">
        <title>Evolution of Hrp T3SS in non-pathogenic Pseudomonas fluorescens.</title>
        <authorList>
            <person name="Liao K."/>
            <person name="Wei H."/>
            <person name="Gu Y."/>
        </authorList>
    </citation>
    <scope>NUCLEOTIDE SEQUENCE [LARGE SCALE GENOMIC DNA]</scope>
    <source>
        <strain evidence="1 2">FP1935</strain>
    </source>
</reference>